<dbReference type="InterPro" id="IPR050114">
    <property type="entry name" value="UPF0173_UPF0282_UlaG_hydrolase"/>
</dbReference>
<dbReference type="EMBL" id="BMJC01000002">
    <property type="protein sequence ID" value="GGA93546.1"/>
    <property type="molecule type" value="Genomic_DNA"/>
</dbReference>
<reference evidence="2" key="2">
    <citation type="submission" date="2020-09" db="EMBL/GenBank/DDBJ databases">
        <authorList>
            <person name="Sun Q."/>
            <person name="Zhou Y."/>
        </authorList>
    </citation>
    <scope>NUCLEOTIDE SEQUENCE</scope>
    <source>
        <strain evidence="2">CGMCC 1.15448</strain>
    </source>
</reference>
<proteinExistence type="predicted"/>
<accession>A0A8J2UBB2</accession>
<dbReference type="InterPro" id="IPR041141">
    <property type="entry name" value="CmlA_N"/>
</dbReference>
<sequence length="498" mass="57125">MNLVNRHLKIMESYVNAPSIHAASVKNANMKGGPFIDLDGQKVDEIKQLIAYTRKQQSHMIDLTKSIYQLEKLLKEKATGYSLEGLYAEIPENLRGFVELVYDLNNNPSYRLFEALFYRSIYYNKNRQSIAFWITSNNERPFVLSTPRLDKDDVCHLPLPFDSPVIDELAKMKRKSNGYEDIKNKLSLSGPQETLFSTFFTEEEPAKYQNYSGDKVRLRYFGHACILIETANVSLLIDPLISYYGYMSEIDKFSDVDLPDTIDYVLITHNHQDHILLETLLPLRHKIKNIIVPDGGNRSIQDPRLKLVFGAIGFDNVMELAEFEKIQGKECTIMGIPFLGEHCDLDIMSKICYHVKFGKFSVLLVADSRISEPMFYERIYELTGDIDVICFGMECDGAPLSWLYGPLLTSPLQRDKDNSRRLAGSNFAKGKGFIDTFHPKEVYVYAMGMEPWVEFISSIKYTPESSPIVESDKILAYCKEKGIIAERLFGEKELLYQK</sequence>
<evidence type="ECO:0000259" key="1">
    <source>
        <dbReference type="Pfam" id="PF18456"/>
    </source>
</evidence>
<dbReference type="SUPFAM" id="SSF56281">
    <property type="entry name" value="Metallo-hydrolase/oxidoreductase"/>
    <property type="match status" value="1"/>
</dbReference>
<dbReference type="AlphaFoldDB" id="A0A8J2UBB2"/>
<evidence type="ECO:0000313" key="3">
    <source>
        <dbReference type="Proteomes" id="UP000607559"/>
    </source>
</evidence>
<dbReference type="Pfam" id="PF13483">
    <property type="entry name" value="Lactamase_B_3"/>
    <property type="match status" value="1"/>
</dbReference>
<evidence type="ECO:0000313" key="2">
    <source>
        <dbReference type="EMBL" id="GGA93546.1"/>
    </source>
</evidence>
<reference evidence="2" key="1">
    <citation type="journal article" date="2014" name="Int. J. Syst. Evol. Microbiol.">
        <title>Complete genome sequence of Corynebacterium casei LMG S-19264T (=DSM 44701T), isolated from a smear-ripened cheese.</title>
        <authorList>
            <consortium name="US DOE Joint Genome Institute (JGI-PGF)"/>
            <person name="Walter F."/>
            <person name="Albersmeier A."/>
            <person name="Kalinowski J."/>
            <person name="Ruckert C."/>
        </authorList>
    </citation>
    <scope>NUCLEOTIDE SEQUENCE</scope>
    <source>
        <strain evidence="2">CGMCC 1.15448</strain>
    </source>
</reference>
<protein>
    <recommendedName>
        <fullName evidence="1">Diiron non-heme beta-hydroxylase N-terminal domain-containing protein</fullName>
    </recommendedName>
</protein>
<comment type="caution">
    <text evidence="2">The sequence shown here is derived from an EMBL/GenBank/DDBJ whole genome shotgun (WGS) entry which is preliminary data.</text>
</comment>
<dbReference type="Proteomes" id="UP000607559">
    <property type="component" value="Unassembled WGS sequence"/>
</dbReference>
<dbReference type="Gene3D" id="3.60.15.10">
    <property type="entry name" value="Ribonuclease Z/Hydroxyacylglutathione hydrolase-like"/>
    <property type="match status" value="1"/>
</dbReference>
<name>A0A8J2UBB2_9BACT</name>
<dbReference type="Pfam" id="PF18456">
    <property type="entry name" value="CmlA_N"/>
    <property type="match status" value="1"/>
</dbReference>
<feature type="domain" description="Diiron non-heme beta-hydroxylase N-terminal" evidence="1">
    <location>
        <begin position="1"/>
        <end position="203"/>
    </location>
</feature>
<gene>
    <name evidence="2" type="ORF">GCM10011511_16030</name>
</gene>
<dbReference type="InterPro" id="IPR036866">
    <property type="entry name" value="RibonucZ/Hydroxyglut_hydro"/>
</dbReference>
<organism evidence="2 3">
    <name type="scientific">Puia dinghuensis</name>
    <dbReference type="NCBI Taxonomy" id="1792502"/>
    <lineage>
        <taxon>Bacteria</taxon>
        <taxon>Pseudomonadati</taxon>
        <taxon>Bacteroidota</taxon>
        <taxon>Chitinophagia</taxon>
        <taxon>Chitinophagales</taxon>
        <taxon>Chitinophagaceae</taxon>
        <taxon>Puia</taxon>
    </lineage>
</organism>
<keyword evidence="3" id="KW-1185">Reference proteome</keyword>
<dbReference type="PANTHER" id="PTHR43546">
    <property type="entry name" value="UPF0173 METAL-DEPENDENT HYDROLASE MJ1163-RELATED"/>
    <property type="match status" value="1"/>
</dbReference>